<evidence type="ECO:0000256" key="1">
    <source>
        <dbReference type="ARBA" id="ARBA00009497"/>
    </source>
</evidence>
<reference evidence="5" key="1">
    <citation type="journal article" date="2019" name="Int. J. Syst. Evol. Microbiol.">
        <title>The Global Catalogue of Microorganisms (GCM) 10K type strain sequencing project: providing services to taxonomists for standard genome sequencing and annotation.</title>
        <authorList>
            <consortium name="The Broad Institute Genomics Platform"/>
            <consortium name="The Broad Institute Genome Sequencing Center for Infectious Disease"/>
            <person name="Wu L."/>
            <person name="Ma J."/>
        </authorList>
    </citation>
    <scope>NUCLEOTIDE SEQUENCE [LARGE SCALE GENOMIC DNA]</scope>
    <source>
        <strain evidence="5">CCM 8947</strain>
    </source>
</reference>
<keyword evidence="5" id="KW-1185">Reference proteome</keyword>
<dbReference type="SUPFAM" id="SSF47240">
    <property type="entry name" value="Ferritin-like"/>
    <property type="match status" value="1"/>
</dbReference>
<evidence type="ECO:0000259" key="3">
    <source>
        <dbReference type="Pfam" id="PF00210"/>
    </source>
</evidence>
<dbReference type="PRINTS" id="PR01346">
    <property type="entry name" value="HELNAPAPROT"/>
</dbReference>
<organism evidence="4 5">
    <name type="scientific">Lacticaseibacillus yichunensis</name>
    <dbReference type="NCBI Taxonomy" id="2486015"/>
    <lineage>
        <taxon>Bacteria</taxon>
        <taxon>Bacillati</taxon>
        <taxon>Bacillota</taxon>
        <taxon>Bacilli</taxon>
        <taxon>Lactobacillales</taxon>
        <taxon>Lactobacillaceae</taxon>
        <taxon>Lacticaseibacillus</taxon>
    </lineage>
</organism>
<dbReference type="Gene3D" id="1.20.1260.10">
    <property type="match status" value="1"/>
</dbReference>
<dbReference type="PIRSF" id="PIRSF005900">
    <property type="entry name" value="Dps"/>
    <property type="match status" value="1"/>
</dbReference>
<dbReference type="EMBL" id="JBHTOG010000044">
    <property type="protein sequence ID" value="MFD1432730.1"/>
    <property type="molecule type" value="Genomic_DNA"/>
</dbReference>
<dbReference type="Pfam" id="PF00210">
    <property type="entry name" value="Ferritin"/>
    <property type="match status" value="1"/>
</dbReference>
<dbReference type="CDD" id="cd01043">
    <property type="entry name" value="DPS"/>
    <property type="match status" value="1"/>
</dbReference>
<dbReference type="InterPro" id="IPR023188">
    <property type="entry name" value="DPS_DNA-bd_CS"/>
</dbReference>
<dbReference type="InterPro" id="IPR012347">
    <property type="entry name" value="Ferritin-like"/>
</dbReference>
<dbReference type="PANTHER" id="PTHR42932:SF1">
    <property type="entry name" value="GENERAL STRESS PROTEIN 20U"/>
    <property type="match status" value="1"/>
</dbReference>
<protein>
    <submittedName>
        <fullName evidence="4">DNA starvation/stationary phase protection protein</fullName>
    </submittedName>
</protein>
<feature type="domain" description="Ferritin/DPS" evidence="3">
    <location>
        <begin position="10"/>
        <end position="150"/>
    </location>
</feature>
<dbReference type="InterPro" id="IPR002177">
    <property type="entry name" value="DPS_DNA-bd"/>
</dbReference>
<sequence length="156" mass="17578">MSYSQTKLVLNQLVADLSALAVHVHQVHWYMRGPNFLKLHPLMDKYMDELNDQLDVVSERLITLDGSPYASLKEFADHTTMADEPGEWGVATPERLRGLATAYSRLADTYQRGIDVSGDEHDDVSQDIFIGFKGDIEKKIWMLKAELDEAPGIDPS</sequence>
<dbReference type="RefSeq" id="WP_125695901.1">
    <property type="nucleotide sequence ID" value="NZ_JBHTOG010000044.1"/>
</dbReference>
<accession>A0ABW4CP68</accession>
<comment type="similarity">
    <text evidence="1 2">Belongs to the Dps family.</text>
</comment>
<evidence type="ECO:0000313" key="5">
    <source>
        <dbReference type="Proteomes" id="UP001597192"/>
    </source>
</evidence>
<dbReference type="InterPro" id="IPR009078">
    <property type="entry name" value="Ferritin-like_SF"/>
</dbReference>
<gene>
    <name evidence="4" type="ORF">ACFQ47_08605</name>
</gene>
<proteinExistence type="inferred from homology"/>
<name>A0ABW4CP68_9LACO</name>
<comment type="caution">
    <text evidence="4">The sequence shown here is derived from an EMBL/GenBank/DDBJ whole genome shotgun (WGS) entry which is preliminary data.</text>
</comment>
<dbReference type="PANTHER" id="PTHR42932">
    <property type="entry name" value="GENERAL STRESS PROTEIN 20U"/>
    <property type="match status" value="1"/>
</dbReference>
<dbReference type="PROSITE" id="PS00818">
    <property type="entry name" value="DPS_1"/>
    <property type="match status" value="1"/>
</dbReference>
<evidence type="ECO:0000256" key="2">
    <source>
        <dbReference type="RuleBase" id="RU003875"/>
    </source>
</evidence>
<dbReference type="InterPro" id="IPR008331">
    <property type="entry name" value="Ferritin_DPS_dom"/>
</dbReference>
<evidence type="ECO:0000313" key="4">
    <source>
        <dbReference type="EMBL" id="MFD1432730.1"/>
    </source>
</evidence>
<dbReference type="Proteomes" id="UP001597192">
    <property type="component" value="Unassembled WGS sequence"/>
</dbReference>